<dbReference type="KEGG" id="bbgw:UT28_C0001G0707"/>
<evidence type="ECO:0000259" key="4">
    <source>
        <dbReference type="PROSITE" id="PS50911"/>
    </source>
</evidence>
<protein>
    <recommendedName>
        <fullName evidence="4">Peptidase C51 domain-containing protein</fullName>
    </recommendedName>
</protein>
<dbReference type="Proteomes" id="UP000035648">
    <property type="component" value="Chromosome"/>
</dbReference>
<keyword evidence="1" id="KW-0175">Coiled coil</keyword>
<feature type="coiled-coil region" evidence="1">
    <location>
        <begin position="56"/>
        <end position="90"/>
    </location>
</feature>
<dbReference type="SUPFAM" id="SSF54001">
    <property type="entry name" value="Cysteine proteinases"/>
    <property type="match status" value="1"/>
</dbReference>
<accession>A0A0G4B3S0</accession>
<dbReference type="Gene3D" id="6.10.250.3150">
    <property type="match status" value="1"/>
</dbReference>
<dbReference type="STRING" id="1618337.UT28_C0001G0707"/>
<feature type="signal peptide" evidence="3">
    <location>
        <begin position="1"/>
        <end position="24"/>
    </location>
</feature>
<dbReference type="Pfam" id="PF05257">
    <property type="entry name" value="CHAP"/>
    <property type="match status" value="1"/>
</dbReference>
<feature type="region of interest" description="Disordered" evidence="2">
    <location>
        <begin position="183"/>
        <end position="212"/>
    </location>
</feature>
<name>A0A0G4B3S0_9BACT</name>
<reference evidence="5 6" key="1">
    <citation type="journal article" date="2015" name="Nature">
        <title>rRNA introns, odd ribosomes, and small enigmatic genomes across a large radiation of phyla.</title>
        <authorList>
            <person name="Brown C.T."/>
            <person name="Hug L.A."/>
            <person name="Thomas B.C."/>
            <person name="Sharon I."/>
            <person name="Castelle C.J."/>
            <person name="Singh A."/>
            <person name="Wilkins M.J."/>
            <person name="Williams K.H."/>
            <person name="Banfield J.F."/>
        </authorList>
    </citation>
    <scope>NUCLEOTIDE SEQUENCE [LARGE SCALE GENOMIC DNA]</scope>
</reference>
<evidence type="ECO:0000313" key="5">
    <source>
        <dbReference type="EMBL" id="AKM82499.1"/>
    </source>
</evidence>
<feature type="domain" description="Peptidase C51" evidence="4">
    <location>
        <begin position="252"/>
        <end position="384"/>
    </location>
</feature>
<gene>
    <name evidence="5" type="ORF">UT28_C0001G0707</name>
</gene>
<proteinExistence type="predicted"/>
<organism evidence="5 6">
    <name type="scientific">Berkelbacteria bacterium GW2011_GWE1_39_12</name>
    <dbReference type="NCBI Taxonomy" id="1618337"/>
    <lineage>
        <taxon>Bacteria</taxon>
        <taxon>Candidatus Berkelbacteria</taxon>
    </lineage>
</organism>
<dbReference type="Gene3D" id="3.90.1720.10">
    <property type="entry name" value="endopeptidase domain like (from Nostoc punctiforme)"/>
    <property type="match status" value="1"/>
</dbReference>
<feature type="compositionally biased region" description="Basic and acidic residues" evidence="2">
    <location>
        <begin position="183"/>
        <end position="193"/>
    </location>
</feature>
<dbReference type="EMBL" id="CP011213">
    <property type="protein sequence ID" value="AKM82499.1"/>
    <property type="molecule type" value="Genomic_DNA"/>
</dbReference>
<dbReference type="AlphaFoldDB" id="A0A0G4B3S0"/>
<evidence type="ECO:0000313" key="6">
    <source>
        <dbReference type="Proteomes" id="UP000035648"/>
    </source>
</evidence>
<dbReference type="PROSITE" id="PS50911">
    <property type="entry name" value="CHAP"/>
    <property type="match status" value="1"/>
</dbReference>
<dbReference type="InterPro" id="IPR007921">
    <property type="entry name" value="CHAP_dom"/>
</dbReference>
<sequence length="384" mass="43331">MNSIKIFKKASRIFFFAVSFLAIANFAVPVNAESIEELQRRQIDIDAQIQKNKDAINATQKNINTIEGLIDSLQSQIATAENDVNLSVQKINLTTSQINQTQIDIDTKLKELQAEKIKLYETVKVYYENSQSDTLVVVVGSNSLSEAIDRTQYLEAISTQLNEQVAKINQAKADLETRKKQLENEKTSLEDQKNALVSKRNSLNAQKSQKDKLLNQSVAEKSNYMDKLEDLKKEHSNISDAIYAQRRASGGISYGSSDYPFYSIDIPDPWGFLTRECTSYAAWYLNEKEGKNWYNTQPGRGSAKYWDEIANTLGWTVSSSPKVGAAISWKGPLYSGDQWGHVAIVEAVNSNGTIDISEYNWVKYSYSYRSNVNPGIYGSYVYIY</sequence>
<evidence type="ECO:0000256" key="3">
    <source>
        <dbReference type="SAM" id="SignalP"/>
    </source>
</evidence>
<keyword evidence="3" id="KW-0732">Signal</keyword>
<evidence type="ECO:0000256" key="1">
    <source>
        <dbReference type="SAM" id="Coils"/>
    </source>
</evidence>
<dbReference type="InterPro" id="IPR038765">
    <property type="entry name" value="Papain-like_cys_pep_sf"/>
</dbReference>
<feature type="chain" id="PRO_5005186533" description="Peptidase C51 domain-containing protein" evidence="3">
    <location>
        <begin position="25"/>
        <end position="384"/>
    </location>
</feature>
<evidence type="ECO:0000256" key="2">
    <source>
        <dbReference type="SAM" id="MobiDB-lite"/>
    </source>
</evidence>